<evidence type="ECO:0000313" key="3">
    <source>
        <dbReference type="EMBL" id="PSS23396.1"/>
    </source>
</evidence>
<accession>A0A2T3B949</accession>
<feature type="region of interest" description="Disordered" evidence="1">
    <location>
        <begin position="113"/>
        <end position="136"/>
    </location>
</feature>
<gene>
    <name evidence="3" type="ORF">M430DRAFT_48963</name>
</gene>
<proteinExistence type="predicted"/>
<name>A0A2T3B949_AMORE</name>
<dbReference type="OrthoDB" id="10669216at2759"/>
<feature type="region of interest" description="Disordered" evidence="1">
    <location>
        <begin position="21"/>
        <end position="50"/>
    </location>
</feature>
<dbReference type="GeneID" id="36576112"/>
<keyword evidence="4" id="KW-1185">Reference proteome</keyword>
<keyword evidence="2" id="KW-0732">Signal</keyword>
<reference evidence="3 4" key="1">
    <citation type="journal article" date="2018" name="New Phytol.">
        <title>Comparative genomics and transcriptomics depict ericoid mycorrhizal fungi as versatile saprotrophs and plant mutualists.</title>
        <authorList>
            <person name="Martino E."/>
            <person name="Morin E."/>
            <person name="Grelet G.A."/>
            <person name="Kuo A."/>
            <person name="Kohler A."/>
            <person name="Daghino S."/>
            <person name="Barry K.W."/>
            <person name="Cichocki N."/>
            <person name="Clum A."/>
            <person name="Dockter R.B."/>
            <person name="Hainaut M."/>
            <person name="Kuo R.C."/>
            <person name="LaButti K."/>
            <person name="Lindahl B.D."/>
            <person name="Lindquist E.A."/>
            <person name="Lipzen A."/>
            <person name="Khouja H.R."/>
            <person name="Magnuson J."/>
            <person name="Murat C."/>
            <person name="Ohm R.A."/>
            <person name="Singer S.W."/>
            <person name="Spatafora J.W."/>
            <person name="Wang M."/>
            <person name="Veneault-Fourrey C."/>
            <person name="Henrissat B."/>
            <person name="Grigoriev I.V."/>
            <person name="Martin F.M."/>
            <person name="Perotto S."/>
        </authorList>
    </citation>
    <scope>NUCLEOTIDE SEQUENCE [LARGE SCALE GENOMIC DNA]</scope>
    <source>
        <strain evidence="3 4">ATCC 22711</strain>
    </source>
</reference>
<protein>
    <submittedName>
        <fullName evidence="3">Uncharacterized protein</fullName>
    </submittedName>
</protein>
<evidence type="ECO:0000313" key="4">
    <source>
        <dbReference type="Proteomes" id="UP000241818"/>
    </source>
</evidence>
<dbReference type="Proteomes" id="UP000241818">
    <property type="component" value="Unassembled WGS sequence"/>
</dbReference>
<dbReference type="RefSeq" id="XP_024723442.1">
    <property type="nucleotide sequence ID" value="XM_024868031.1"/>
</dbReference>
<sequence>MRFTPIVALAISAFCTNANPVSTHSAAPSQASTASTIHQAPKAGNHRYPVRNDKTLGPIAVEVAPNGIVVPRPVGLESRHTSNVEGFSQTQPLSDKPAIDNGISSTPPLHLGHGPAVEHSRPITSSGRTSLTPSAKPIYSKLTGGPLLVPSPRHLNSRGLQHVSSRDLNGSSRRGISSEIRQCFNQLRPLQRLTESLLYTQKTKEQTLRYGCYFESVNTTFYDGTYIELMRKICWELYKSISTERRRRFRRCIYKTAENHLSYTSTEEDTYKVFEHEVGKITYYAHLIAPESAKDLVAELPQLSSEDIKKLNLTEYIGKFKGIPNPGAATSASATPNEKPGSRLTKRSWFTDLMKSIFSSELDNAISNLGQDVETKVAKEAHERHGMENHDPFPMSDSKREGKSNPVYVHSRLSPITPSNPVDQVDPDRDTSKVLLTVEDVDLYLDFIRDQKNLGFREYYDLRKTVVKELNLSHQFLNLFDDMESYENMIAKAYRTARKSAEANNLHVPRSISIETRSPSGLNTTSPAHVEPEASLNTEILPGVEPSNVDAAGEPITDPLSFGPKGVSPRDIPPFDPNSFDFNNQTEKCKAAVMLATSKADVIYLLHEMDLKPSECPEMEDVIRDPFNPNKTLSDFDQQKLNLNHHMGYCNEHFDICPSWRAPYCERLSHPHSNVKRSTNRGLRRSFKYPYHWDVPASLAEDPAYIALRHAWVKLDSQTKAWIGLEMRSIWLLRVYDVCKISLSWTKDLSLESQEIELKFKGLTLKKCAKVRPVADDFINPRMDLYWRRLRQAEADGQEGCLEVDEC</sequence>
<dbReference type="STRING" id="857342.A0A2T3B949"/>
<evidence type="ECO:0000256" key="1">
    <source>
        <dbReference type="SAM" id="MobiDB-lite"/>
    </source>
</evidence>
<feature type="region of interest" description="Disordered" evidence="1">
    <location>
        <begin position="378"/>
        <end position="405"/>
    </location>
</feature>
<evidence type="ECO:0000256" key="2">
    <source>
        <dbReference type="SAM" id="SignalP"/>
    </source>
</evidence>
<organism evidence="3 4">
    <name type="scientific">Amorphotheca resinae ATCC 22711</name>
    <dbReference type="NCBI Taxonomy" id="857342"/>
    <lineage>
        <taxon>Eukaryota</taxon>
        <taxon>Fungi</taxon>
        <taxon>Dikarya</taxon>
        <taxon>Ascomycota</taxon>
        <taxon>Pezizomycotina</taxon>
        <taxon>Leotiomycetes</taxon>
        <taxon>Helotiales</taxon>
        <taxon>Amorphothecaceae</taxon>
        <taxon>Amorphotheca</taxon>
    </lineage>
</organism>
<dbReference type="EMBL" id="KZ679008">
    <property type="protein sequence ID" value="PSS23396.1"/>
    <property type="molecule type" value="Genomic_DNA"/>
</dbReference>
<feature type="compositionally biased region" description="Polar residues" evidence="1">
    <location>
        <begin position="122"/>
        <end position="133"/>
    </location>
</feature>
<feature type="compositionally biased region" description="Basic and acidic residues" evidence="1">
    <location>
        <begin position="378"/>
        <end position="403"/>
    </location>
</feature>
<feature type="compositionally biased region" description="Polar residues" evidence="1">
    <location>
        <begin position="513"/>
        <end position="527"/>
    </location>
</feature>
<feature type="region of interest" description="Disordered" evidence="1">
    <location>
        <begin position="510"/>
        <end position="570"/>
    </location>
</feature>
<feature type="compositionally biased region" description="Low complexity" evidence="1">
    <location>
        <begin position="22"/>
        <end position="36"/>
    </location>
</feature>
<feature type="chain" id="PRO_5015636699" evidence="2">
    <location>
        <begin position="19"/>
        <end position="807"/>
    </location>
</feature>
<dbReference type="InParanoid" id="A0A2T3B949"/>
<dbReference type="AlphaFoldDB" id="A0A2T3B949"/>
<feature type="signal peptide" evidence="2">
    <location>
        <begin position="1"/>
        <end position="18"/>
    </location>
</feature>